<dbReference type="GO" id="GO:0050660">
    <property type="term" value="F:flavin adenine dinucleotide binding"/>
    <property type="evidence" value="ECO:0007669"/>
    <property type="project" value="UniProtKB-UniRule"/>
</dbReference>
<dbReference type="HAMAP" id="MF_01037">
    <property type="entry name" value="TrmFO"/>
    <property type="match status" value="1"/>
</dbReference>
<evidence type="ECO:0000256" key="3">
    <source>
        <dbReference type="ARBA" id="ARBA00022603"/>
    </source>
</evidence>
<evidence type="ECO:0000256" key="4">
    <source>
        <dbReference type="ARBA" id="ARBA00022630"/>
    </source>
</evidence>
<evidence type="ECO:0000259" key="11">
    <source>
        <dbReference type="Pfam" id="PF01134"/>
    </source>
</evidence>
<dbReference type="SUPFAM" id="SSF51905">
    <property type="entry name" value="FAD/NAD(P)-binding domain"/>
    <property type="match status" value="1"/>
</dbReference>
<organism evidence="12 13">
    <name type="scientific">Caproiciproducens galactitolivorans</name>
    <dbReference type="NCBI Taxonomy" id="642589"/>
    <lineage>
        <taxon>Bacteria</taxon>
        <taxon>Bacillati</taxon>
        <taxon>Bacillota</taxon>
        <taxon>Clostridia</taxon>
        <taxon>Eubacteriales</taxon>
        <taxon>Acutalibacteraceae</taxon>
        <taxon>Caproiciproducens</taxon>
    </lineage>
</organism>
<comment type="catalytic activity">
    <reaction evidence="10">
        <text>uridine(54) in tRNA + (6R)-5,10-methylene-5,6,7,8-tetrahydrofolate + NADPH + H(+) = 5-methyluridine(54) in tRNA + (6S)-5,6,7,8-tetrahydrofolate + NADP(+)</text>
        <dbReference type="Rhea" id="RHEA:62372"/>
        <dbReference type="Rhea" id="RHEA-COMP:10167"/>
        <dbReference type="Rhea" id="RHEA-COMP:10193"/>
        <dbReference type="ChEBI" id="CHEBI:15378"/>
        <dbReference type="ChEBI" id="CHEBI:15636"/>
        <dbReference type="ChEBI" id="CHEBI:57453"/>
        <dbReference type="ChEBI" id="CHEBI:57783"/>
        <dbReference type="ChEBI" id="CHEBI:58349"/>
        <dbReference type="ChEBI" id="CHEBI:65315"/>
        <dbReference type="ChEBI" id="CHEBI:74447"/>
        <dbReference type="EC" id="2.1.1.74"/>
    </reaction>
</comment>
<reference evidence="12 13" key="1">
    <citation type="submission" date="2019-04" db="EMBL/GenBank/DDBJ databases">
        <authorList>
            <person name="Poehlein A."/>
            <person name="Bengelsdorf F.R."/>
            <person name="Duerre P."/>
            <person name="Daniel R."/>
        </authorList>
    </citation>
    <scope>NUCLEOTIDE SEQUENCE [LARGE SCALE GENOMIC DNA]</scope>
    <source>
        <strain evidence="12 13">BS-1</strain>
    </source>
</reference>
<comment type="caution">
    <text evidence="12">The sequence shown here is derived from an EMBL/GenBank/DDBJ whole genome shotgun (WGS) entry which is preliminary data.</text>
</comment>
<dbReference type="AlphaFoldDB" id="A0A4Z0YFA7"/>
<dbReference type="EC" id="2.1.1.74" evidence="10"/>
<keyword evidence="5 10" id="KW-0808">Transferase</keyword>
<dbReference type="GO" id="GO:0005829">
    <property type="term" value="C:cytosol"/>
    <property type="evidence" value="ECO:0007669"/>
    <property type="project" value="TreeGrafter"/>
</dbReference>
<dbReference type="InterPro" id="IPR036188">
    <property type="entry name" value="FAD/NAD-bd_sf"/>
</dbReference>
<dbReference type="PANTHER" id="PTHR11806">
    <property type="entry name" value="GLUCOSE INHIBITED DIVISION PROTEIN A"/>
    <property type="match status" value="1"/>
</dbReference>
<dbReference type="NCBIfam" id="TIGR00137">
    <property type="entry name" value="gid_trmFO"/>
    <property type="match status" value="1"/>
</dbReference>
<evidence type="ECO:0000313" key="12">
    <source>
        <dbReference type="EMBL" id="TGJ78005.1"/>
    </source>
</evidence>
<keyword evidence="6 10" id="KW-0819">tRNA processing</keyword>
<dbReference type="InterPro" id="IPR020595">
    <property type="entry name" value="MnmG-rel_CS"/>
</dbReference>
<evidence type="ECO:0000256" key="7">
    <source>
        <dbReference type="ARBA" id="ARBA00022827"/>
    </source>
</evidence>
<comment type="similarity">
    <text evidence="10">Belongs to the MnmG family. TrmFO subfamily.</text>
</comment>
<comment type="function">
    <text evidence="10">Catalyzes the folate-dependent formation of 5-methyl-uridine at position 54 (M-5-U54) in all tRNAs.</text>
</comment>
<comment type="cofactor">
    <cofactor evidence="1 10">
        <name>FAD</name>
        <dbReference type="ChEBI" id="CHEBI:57692"/>
    </cofactor>
</comment>
<dbReference type="PANTHER" id="PTHR11806:SF2">
    <property type="entry name" value="METHYLENETETRAHYDROFOLATE--TRNA-(URACIL-5-)-METHYLTRANSFERASE TRMFO"/>
    <property type="match status" value="1"/>
</dbReference>
<evidence type="ECO:0000256" key="9">
    <source>
        <dbReference type="ARBA" id="ARBA00023027"/>
    </source>
</evidence>
<evidence type="ECO:0000256" key="2">
    <source>
        <dbReference type="ARBA" id="ARBA00022490"/>
    </source>
</evidence>
<name>A0A4Z0YFA7_9FIRM</name>
<dbReference type="GO" id="GO:0030488">
    <property type="term" value="P:tRNA methylation"/>
    <property type="evidence" value="ECO:0007669"/>
    <property type="project" value="TreeGrafter"/>
</dbReference>
<evidence type="ECO:0000313" key="13">
    <source>
        <dbReference type="Proteomes" id="UP000297714"/>
    </source>
</evidence>
<evidence type="ECO:0000256" key="1">
    <source>
        <dbReference type="ARBA" id="ARBA00001974"/>
    </source>
</evidence>
<dbReference type="InterPro" id="IPR040131">
    <property type="entry name" value="MnmG_N"/>
</dbReference>
<keyword evidence="9 10" id="KW-0520">NAD</keyword>
<keyword evidence="13" id="KW-1185">Reference proteome</keyword>
<dbReference type="GO" id="GO:0047151">
    <property type="term" value="F:tRNA (uracil(54)-C5)-methyltransferase activity, 5,10-methylenetetrahydrofolate-dependent"/>
    <property type="evidence" value="ECO:0007669"/>
    <property type="project" value="UniProtKB-UniRule"/>
</dbReference>
<keyword evidence="8 10" id="KW-0521">NADP</keyword>
<dbReference type="OrthoDB" id="9803114at2"/>
<dbReference type="Gene3D" id="3.50.50.60">
    <property type="entry name" value="FAD/NAD(P)-binding domain"/>
    <property type="match status" value="2"/>
</dbReference>
<evidence type="ECO:0000256" key="10">
    <source>
        <dbReference type="HAMAP-Rule" id="MF_01037"/>
    </source>
</evidence>
<dbReference type="RefSeq" id="WP_135657183.1">
    <property type="nucleotide sequence ID" value="NZ_SRMQ01000001.1"/>
</dbReference>
<dbReference type="PROSITE" id="PS01281">
    <property type="entry name" value="GIDA_2"/>
    <property type="match status" value="1"/>
</dbReference>
<sequence length="445" mass="48540">MSIKVIGAGLAGCEAAWQIAQAGVETELYEMKPQKYSPAHHSPNFAELICSNSLKAERVESAAGLLKEEMRRLGSLLMSCADTCRVPAGGALAVDRNAFSEAVTKKITEHPRIHIHHEEIQDIPKNGIVVIATGPLTADALAEKIAFLCGGSLSFFDAAAPIVTAESLAMDKIFAASRYGKGEDDAYLNCPLNKEEYERFYNALISAERAPLHEFDAADPKVYEGCMPVEVMAGRGPDTLRFGPLKPVGLRDPRTGHRPWAVVQLRREDKDGTLYNLVGFQTNLKFGEQKRVFGMIPGLENAEFTRYGVMHRNTFLNSPKVLQSDYSLRAKPNLFFAGQITGVEGYMESASSGIMAGINAVRRLKGKPTLTLPQTTMIGSLSHYIANGGEADFQPMGANFGVMPPLEPAVRDKKARYAAFSERALRDLEQIIAAFGLSSNLEVLQ</sequence>
<proteinExistence type="inferred from homology"/>
<protein>
    <recommendedName>
        <fullName evidence="10">Methylenetetrahydrofolate--tRNA-(uracil-5-)-methyltransferase TrmFO</fullName>
        <ecNumber evidence="10">2.1.1.74</ecNumber>
    </recommendedName>
    <alternativeName>
        <fullName evidence="10">Folate-dependent tRNA (uracil-5-)-methyltransferase</fullName>
    </alternativeName>
    <alternativeName>
        <fullName evidence="10">Folate-dependent tRNA(M-5-U54)-methyltransferase</fullName>
    </alternativeName>
</protein>
<keyword evidence="3 10" id="KW-0489">Methyltransferase</keyword>
<feature type="binding site" evidence="10">
    <location>
        <begin position="7"/>
        <end position="12"/>
    </location>
    <ligand>
        <name>FAD</name>
        <dbReference type="ChEBI" id="CHEBI:57692"/>
    </ligand>
</feature>
<gene>
    <name evidence="10 12" type="primary">trmFO</name>
    <name evidence="12" type="ORF">CAGA_04150</name>
</gene>
<comment type="catalytic activity">
    <reaction evidence="10">
        <text>uridine(54) in tRNA + (6R)-5,10-methylene-5,6,7,8-tetrahydrofolate + NADH + H(+) = 5-methyluridine(54) in tRNA + (6S)-5,6,7,8-tetrahydrofolate + NAD(+)</text>
        <dbReference type="Rhea" id="RHEA:16873"/>
        <dbReference type="Rhea" id="RHEA-COMP:10167"/>
        <dbReference type="Rhea" id="RHEA-COMP:10193"/>
        <dbReference type="ChEBI" id="CHEBI:15378"/>
        <dbReference type="ChEBI" id="CHEBI:15636"/>
        <dbReference type="ChEBI" id="CHEBI:57453"/>
        <dbReference type="ChEBI" id="CHEBI:57540"/>
        <dbReference type="ChEBI" id="CHEBI:57945"/>
        <dbReference type="ChEBI" id="CHEBI:65315"/>
        <dbReference type="ChEBI" id="CHEBI:74447"/>
        <dbReference type="EC" id="2.1.1.74"/>
    </reaction>
</comment>
<accession>A0A4Z0YFA7</accession>
<dbReference type="Proteomes" id="UP000297714">
    <property type="component" value="Unassembled WGS sequence"/>
</dbReference>
<dbReference type="Pfam" id="PF01134">
    <property type="entry name" value="GIDA"/>
    <property type="match status" value="1"/>
</dbReference>
<keyword evidence="4 10" id="KW-0285">Flavoprotein</keyword>
<dbReference type="InterPro" id="IPR002218">
    <property type="entry name" value="MnmG-rel"/>
</dbReference>
<dbReference type="EMBL" id="SRMQ01000001">
    <property type="protein sequence ID" value="TGJ78005.1"/>
    <property type="molecule type" value="Genomic_DNA"/>
</dbReference>
<evidence type="ECO:0000256" key="5">
    <source>
        <dbReference type="ARBA" id="ARBA00022679"/>
    </source>
</evidence>
<feature type="domain" description="MnmG N-terminal" evidence="11">
    <location>
        <begin position="3"/>
        <end position="367"/>
    </location>
</feature>
<evidence type="ECO:0000256" key="8">
    <source>
        <dbReference type="ARBA" id="ARBA00022857"/>
    </source>
</evidence>
<dbReference type="GO" id="GO:0002098">
    <property type="term" value="P:tRNA wobble uridine modification"/>
    <property type="evidence" value="ECO:0007669"/>
    <property type="project" value="TreeGrafter"/>
</dbReference>
<evidence type="ECO:0000256" key="6">
    <source>
        <dbReference type="ARBA" id="ARBA00022694"/>
    </source>
</evidence>
<comment type="subcellular location">
    <subcellularLocation>
        <location evidence="10">Cytoplasm</location>
    </subcellularLocation>
</comment>
<keyword evidence="7 10" id="KW-0274">FAD</keyword>
<keyword evidence="2 10" id="KW-0963">Cytoplasm</keyword>
<dbReference type="NCBIfam" id="NF003739">
    <property type="entry name" value="PRK05335.1"/>
    <property type="match status" value="1"/>
</dbReference>
<dbReference type="InterPro" id="IPR004417">
    <property type="entry name" value="TrmFO"/>
</dbReference>